<evidence type="ECO:0000256" key="4">
    <source>
        <dbReference type="PROSITE-ProRule" id="PRU00473"/>
    </source>
</evidence>
<organism evidence="7 8">
    <name type="scientific">Sulfurimonas aquatica</name>
    <dbReference type="NCBI Taxonomy" id="2672570"/>
    <lineage>
        <taxon>Bacteria</taxon>
        <taxon>Pseudomonadati</taxon>
        <taxon>Campylobacterota</taxon>
        <taxon>Epsilonproteobacteria</taxon>
        <taxon>Campylobacterales</taxon>
        <taxon>Sulfurimonadaceae</taxon>
        <taxon>Sulfurimonas</taxon>
    </lineage>
</organism>
<dbReference type="GO" id="GO:0009279">
    <property type="term" value="C:cell outer membrane"/>
    <property type="evidence" value="ECO:0007669"/>
    <property type="project" value="UniProtKB-SubCell"/>
</dbReference>
<dbReference type="EMBL" id="CP046072">
    <property type="protein sequence ID" value="QSZ41520.1"/>
    <property type="molecule type" value="Genomic_DNA"/>
</dbReference>
<feature type="compositionally biased region" description="Polar residues" evidence="5">
    <location>
        <begin position="196"/>
        <end position="206"/>
    </location>
</feature>
<evidence type="ECO:0000256" key="5">
    <source>
        <dbReference type="SAM" id="MobiDB-lite"/>
    </source>
</evidence>
<keyword evidence="8" id="KW-1185">Reference proteome</keyword>
<evidence type="ECO:0000256" key="2">
    <source>
        <dbReference type="ARBA" id="ARBA00023136"/>
    </source>
</evidence>
<dbReference type="AlphaFoldDB" id="A0A975AZU1"/>
<dbReference type="SUPFAM" id="SSF103088">
    <property type="entry name" value="OmpA-like"/>
    <property type="match status" value="1"/>
</dbReference>
<keyword evidence="3" id="KW-0998">Cell outer membrane</keyword>
<sequence>MIKIILSIWVLTSALLAVECGNSYDRNGCDEVSFGLGSDMAIQQYQVIYDDDQDGVRESIDRCLDTPLKAKVDKYGCHKVEEPKVEVVEEVVEEEILEEVAETQDVQVVTLEVYFKTAKYDILKEYHGEVEEFAEFLMENPDFKARIVGHTDSRSKYTNNMELSKNRANAVKDALIALGVEASRLSSDGVGPNEPVATNSTASGRAQNRRIEVTLTRDGE</sequence>
<protein>
    <submittedName>
        <fullName evidence="7">OmpA family protein</fullName>
    </submittedName>
</protein>
<dbReference type="PROSITE" id="PS51123">
    <property type="entry name" value="OMPA_2"/>
    <property type="match status" value="1"/>
</dbReference>
<comment type="subcellular location">
    <subcellularLocation>
        <location evidence="1">Cell outer membrane</location>
    </subcellularLocation>
</comment>
<dbReference type="InterPro" id="IPR006665">
    <property type="entry name" value="OmpA-like"/>
</dbReference>
<feature type="domain" description="OmpA-like" evidence="6">
    <location>
        <begin position="102"/>
        <end position="219"/>
    </location>
</feature>
<dbReference type="PRINTS" id="PR01021">
    <property type="entry name" value="OMPADOMAIN"/>
</dbReference>
<evidence type="ECO:0000313" key="8">
    <source>
        <dbReference type="Proteomes" id="UP000671852"/>
    </source>
</evidence>
<accession>A0A975AZU1</accession>
<dbReference type="Gene3D" id="3.30.1330.60">
    <property type="entry name" value="OmpA-like domain"/>
    <property type="match status" value="1"/>
</dbReference>
<dbReference type="InterPro" id="IPR006664">
    <property type="entry name" value="OMP_bac"/>
</dbReference>
<feature type="compositionally biased region" description="Basic and acidic residues" evidence="5">
    <location>
        <begin position="209"/>
        <end position="220"/>
    </location>
</feature>
<dbReference type="KEGG" id="saqt:GJV85_05170"/>
<reference evidence="7" key="2">
    <citation type="submission" date="2021-04" db="EMBL/GenBank/DDBJ databases">
        <title>Isolation and characterization of a novel species of the genus Sulfurimonas.</title>
        <authorList>
            <person name="Fukui M."/>
        </authorList>
    </citation>
    <scope>NUCLEOTIDE SEQUENCE</scope>
    <source>
        <strain evidence="7">H1576</strain>
    </source>
</reference>
<dbReference type="Pfam" id="PF00691">
    <property type="entry name" value="OmpA"/>
    <property type="match status" value="1"/>
</dbReference>
<dbReference type="RefSeq" id="WP_207562802.1">
    <property type="nucleotide sequence ID" value="NZ_CP046072.1"/>
</dbReference>
<dbReference type="InterPro" id="IPR050330">
    <property type="entry name" value="Bact_OuterMem_StrucFunc"/>
</dbReference>
<evidence type="ECO:0000313" key="7">
    <source>
        <dbReference type="EMBL" id="QSZ41520.1"/>
    </source>
</evidence>
<reference evidence="7" key="1">
    <citation type="submission" date="2019-11" db="EMBL/GenBank/DDBJ databases">
        <authorList>
            <person name="Kojima H."/>
        </authorList>
    </citation>
    <scope>NUCLEOTIDE SEQUENCE</scope>
    <source>
        <strain evidence="7">H1576</strain>
    </source>
</reference>
<feature type="region of interest" description="Disordered" evidence="5">
    <location>
        <begin position="187"/>
        <end position="220"/>
    </location>
</feature>
<dbReference type="PANTHER" id="PTHR30329:SF21">
    <property type="entry name" value="LIPOPROTEIN YIAD-RELATED"/>
    <property type="match status" value="1"/>
</dbReference>
<proteinExistence type="predicted"/>
<dbReference type="Proteomes" id="UP000671852">
    <property type="component" value="Chromosome"/>
</dbReference>
<keyword evidence="2 4" id="KW-0472">Membrane</keyword>
<evidence type="ECO:0000256" key="1">
    <source>
        <dbReference type="ARBA" id="ARBA00004442"/>
    </source>
</evidence>
<evidence type="ECO:0000259" key="6">
    <source>
        <dbReference type="PROSITE" id="PS51123"/>
    </source>
</evidence>
<evidence type="ECO:0000256" key="3">
    <source>
        <dbReference type="ARBA" id="ARBA00023237"/>
    </source>
</evidence>
<name>A0A975AZU1_9BACT</name>
<gene>
    <name evidence="7" type="ORF">GJV85_05170</name>
</gene>
<dbReference type="PANTHER" id="PTHR30329">
    <property type="entry name" value="STATOR ELEMENT OF FLAGELLAR MOTOR COMPLEX"/>
    <property type="match status" value="1"/>
</dbReference>
<dbReference type="InterPro" id="IPR036737">
    <property type="entry name" value="OmpA-like_sf"/>
</dbReference>
<dbReference type="CDD" id="cd07185">
    <property type="entry name" value="OmpA_C-like"/>
    <property type="match status" value="1"/>
</dbReference>